<dbReference type="EMBL" id="JAVIZQ010000001">
    <property type="protein sequence ID" value="MDR6144030.1"/>
    <property type="molecule type" value="Genomic_DNA"/>
</dbReference>
<reference evidence="4 5" key="1">
    <citation type="submission" date="2023-08" db="EMBL/GenBank/DDBJ databases">
        <title>Functional and genomic diversity of the sorghum phyllosphere microbiome.</title>
        <authorList>
            <person name="Shade A."/>
        </authorList>
    </citation>
    <scope>NUCLEOTIDE SEQUENCE [LARGE SCALE GENOMIC DNA]</scope>
    <source>
        <strain evidence="4 5">SORGH_AS_0445</strain>
    </source>
</reference>
<dbReference type="Pfam" id="PF02909">
    <property type="entry name" value="TetR_C_1"/>
    <property type="match status" value="1"/>
</dbReference>
<keyword evidence="5" id="KW-1185">Reference proteome</keyword>
<protein>
    <submittedName>
        <fullName evidence="4">AcrR family transcriptional regulator</fullName>
    </submittedName>
</protein>
<organism evidence="4 5">
    <name type="scientific">Microbacterium foliorum</name>
    <dbReference type="NCBI Taxonomy" id="104336"/>
    <lineage>
        <taxon>Bacteria</taxon>
        <taxon>Bacillati</taxon>
        <taxon>Actinomycetota</taxon>
        <taxon>Actinomycetes</taxon>
        <taxon>Micrococcales</taxon>
        <taxon>Microbacteriaceae</taxon>
        <taxon>Microbacterium</taxon>
    </lineage>
</organism>
<proteinExistence type="predicted"/>
<dbReference type="InterPro" id="IPR009057">
    <property type="entry name" value="Homeodomain-like_sf"/>
</dbReference>
<sequence>MPLARIVGEALAMVDEGGPNALTMRGLAKRLPTGLAVLYRAVADRGELVELIIDEVLSQADITDLQNQAAAAGGAAWADAVQDAAVRLFATLAAHPGVAVLLAEHVPTGPNALAVRESALQLLLAAGFTHADAARTYATVSRMVIGFAAQLQAESLAEPEHTRTAFDNLDPALFPATHEATDVLANVRIKDEFQYALELLITGLAAHRTATAPTTR</sequence>
<evidence type="ECO:0000313" key="4">
    <source>
        <dbReference type="EMBL" id="MDR6144030.1"/>
    </source>
</evidence>
<evidence type="ECO:0000256" key="1">
    <source>
        <dbReference type="ARBA" id="ARBA00023015"/>
    </source>
</evidence>
<dbReference type="Gene3D" id="1.10.357.10">
    <property type="entry name" value="Tetracycline Repressor, domain 2"/>
    <property type="match status" value="1"/>
</dbReference>
<accession>A0ABU1HY30</accession>
<dbReference type="SUPFAM" id="SSF48498">
    <property type="entry name" value="Tetracyclin repressor-like, C-terminal domain"/>
    <property type="match status" value="1"/>
</dbReference>
<dbReference type="InterPro" id="IPR036271">
    <property type="entry name" value="Tet_transcr_reg_TetR-rel_C_sf"/>
</dbReference>
<name>A0ABU1HY30_9MICO</name>
<dbReference type="InterPro" id="IPR004111">
    <property type="entry name" value="Repressor_TetR_C"/>
</dbReference>
<feature type="domain" description="Tetracycline repressor TetR C-terminal" evidence="3">
    <location>
        <begin position="76"/>
        <end position="206"/>
    </location>
</feature>
<dbReference type="Gene3D" id="1.10.10.60">
    <property type="entry name" value="Homeodomain-like"/>
    <property type="match status" value="1"/>
</dbReference>
<dbReference type="SUPFAM" id="SSF46689">
    <property type="entry name" value="Homeodomain-like"/>
    <property type="match status" value="1"/>
</dbReference>
<keyword evidence="2" id="KW-0804">Transcription</keyword>
<evidence type="ECO:0000259" key="3">
    <source>
        <dbReference type="Pfam" id="PF02909"/>
    </source>
</evidence>
<keyword evidence="1" id="KW-0805">Transcription regulation</keyword>
<evidence type="ECO:0000313" key="5">
    <source>
        <dbReference type="Proteomes" id="UP001249291"/>
    </source>
</evidence>
<dbReference type="Proteomes" id="UP001249291">
    <property type="component" value="Unassembled WGS sequence"/>
</dbReference>
<comment type="caution">
    <text evidence="4">The sequence shown here is derived from an EMBL/GenBank/DDBJ whole genome shotgun (WGS) entry which is preliminary data.</text>
</comment>
<gene>
    <name evidence="4" type="ORF">QE375_003584</name>
</gene>
<evidence type="ECO:0000256" key="2">
    <source>
        <dbReference type="ARBA" id="ARBA00023163"/>
    </source>
</evidence>